<evidence type="ECO:0000256" key="3">
    <source>
        <dbReference type="ARBA" id="ARBA00004964"/>
    </source>
</evidence>
<gene>
    <name evidence="10 13" type="primary">glgB</name>
    <name evidence="13" type="ORF">J3U87_05825</name>
</gene>
<dbReference type="SUPFAM" id="SSF51445">
    <property type="entry name" value="(Trans)glycosidases"/>
    <property type="match status" value="1"/>
</dbReference>
<dbReference type="Proteomes" id="UP000663929">
    <property type="component" value="Chromosome"/>
</dbReference>
<dbReference type="InterPro" id="IPR006048">
    <property type="entry name" value="A-amylase/branching_C"/>
</dbReference>
<dbReference type="NCBIfam" id="TIGR01515">
    <property type="entry name" value="branching_enzym"/>
    <property type="match status" value="1"/>
</dbReference>
<comment type="similarity">
    <text evidence="4 10">Belongs to the glycosyl hydrolase 13 family. GlgB subfamily.</text>
</comment>
<dbReference type="Pfam" id="PF00128">
    <property type="entry name" value="Alpha-amylase"/>
    <property type="match status" value="1"/>
</dbReference>
<keyword evidence="8 10" id="KW-0320">Glycogen biosynthesis</keyword>
<dbReference type="InterPro" id="IPR006047">
    <property type="entry name" value="GH13_cat_dom"/>
</dbReference>
<keyword evidence="7 10" id="KW-0808">Transferase</keyword>
<evidence type="ECO:0000256" key="5">
    <source>
        <dbReference type="ARBA" id="ARBA00022600"/>
    </source>
</evidence>
<dbReference type="NCBIfam" id="NF003811">
    <property type="entry name" value="PRK05402.1"/>
    <property type="match status" value="1"/>
</dbReference>
<comment type="function">
    <text evidence="2 10">Catalyzes the formation of the alpha-1,6-glucosidic linkages in glycogen by scission of a 1,4-alpha-linked oligosaccharide from growing alpha-1,4-glucan chains and the subsequent attachment of the oligosaccharide to the alpha-1,6 position.</text>
</comment>
<evidence type="ECO:0000259" key="12">
    <source>
        <dbReference type="SMART" id="SM00642"/>
    </source>
</evidence>
<dbReference type="FunFam" id="2.60.40.1180:FF:000002">
    <property type="entry name" value="1,4-alpha-glucan branching enzyme GlgB"/>
    <property type="match status" value="1"/>
</dbReference>
<name>A0A8A4TR25_SULCO</name>
<dbReference type="InterPro" id="IPR054169">
    <property type="entry name" value="GlgB_N"/>
</dbReference>
<keyword evidence="14" id="KW-1185">Reference proteome</keyword>
<organism evidence="13 14">
    <name type="scientific">Sulfidibacter corallicola</name>
    <dbReference type="NCBI Taxonomy" id="2818388"/>
    <lineage>
        <taxon>Bacteria</taxon>
        <taxon>Pseudomonadati</taxon>
        <taxon>Acidobacteriota</taxon>
        <taxon>Holophagae</taxon>
        <taxon>Acanthopleuribacterales</taxon>
        <taxon>Acanthopleuribacteraceae</taxon>
        <taxon>Sulfidibacter</taxon>
    </lineage>
</organism>
<comment type="subunit">
    <text evidence="10">Monomer.</text>
</comment>
<dbReference type="CDD" id="cd11322">
    <property type="entry name" value="AmyAc_Glg_BE"/>
    <property type="match status" value="1"/>
</dbReference>
<evidence type="ECO:0000256" key="1">
    <source>
        <dbReference type="ARBA" id="ARBA00000826"/>
    </source>
</evidence>
<dbReference type="EC" id="2.4.1.18" evidence="10"/>
<dbReference type="KEGG" id="scor:J3U87_05825"/>
<keyword evidence="6 10" id="KW-0328">Glycosyltransferase</keyword>
<dbReference type="InterPro" id="IPR013780">
    <property type="entry name" value="Glyco_hydro_b"/>
</dbReference>
<dbReference type="Pfam" id="PF22019">
    <property type="entry name" value="GlgB_N"/>
    <property type="match status" value="1"/>
</dbReference>
<dbReference type="NCBIfam" id="NF008967">
    <property type="entry name" value="PRK12313.1"/>
    <property type="match status" value="1"/>
</dbReference>
<dbReference type="Pfam" id="PF02806">
    <property type="entry name" value="Alpha-amylase_C"/>
    <property type="match status" value="1"/>
</dbReference>
<dbReference type="InterPro" id="IPR004193">
    <property type="entry name" value="Glyco_hydro_13_N"/>
</dbReference>
<dbReference type="SMART" id="SM00642">
    <property type="entry name" value="Aamy"/>
    <property type="match status" value="1"/>
</dbReference>
<dbReference type="PANTHER" id="PTHR43651:SF3">
    <property type="entry name" value="1,4-ALPHA-GLUCAN-BRANCHING ENZYME"/>
    <property type="match status" value="1"/>
</dbReference>
<dbReference type="PIRSF" id="PIRSF000463">
    <property type="entry name" value="GlgB"/>
    <property type="match status" value="1"/>
</dbReference>
<keyword evidence="5 10" id="KW-0321">Glycogen metabolism</keyword>
<dbReference type="GO" id="GO:0004553">
    <property type="term" value="F:hydrolase activity, hydrolyzing O-glycosyl compounds"/>
    <property type="evidence" value="ECO:0007669"/>
    <property type="project" value="InterPro"/>
</dbReference>
<feature type="domain" description="Glycosyl hydrolase family 13 catalytic" evidence="12">
    <location>
        <begin position="228"/>
        <end position="612"/>
    </location>
</feature>
<dbReference type="InterPro" id="IPR017853">
    <property type="entry name" value="GH"/>
</dbReference>
<dbReference type="RefSeq" id="WP_237382084.1">
    <property type="nucleotide sequence ID" value="NZ_CP071793.1"/>
</dbReference>
<dbReference type="InterPro" id="IPR006407">
    <property type="entry name" value="GlgB"/>
</dbReference>
<accession>A0A8A4TR25</accession>
<reference evidence="13" key="1">
    <citation type="submission" date="2021-03" db="EMBL/GenBank/DDBJ databases">
        <title>Acanthopleuribacteraceae sp. M133.</title>
        <authorList>
            <person name="Wang G."/>
        </authorList>
    </citation>
    <scope>NUCLEOTIDE SEQUENCE</scope>
    <source>
        <strain evidence="13">M133</strain>
    </source>
</reference>
<dbReference type="EMBL" id="CP071793">
    <property type="protein sequence ID" value="QTD51973.1"/>
    <property type="molecule type" value="Genomic_DNA"/>
</dbReference>
<dbReference type="InterPro" id="IPR014756">
    <property type="entry name" value="Ig_E-set"/>
</dbReference>
<feature type="active site" description="Nucleophile" evidence="10 11">
    <location>
        <position position="415"/>
    </location>
</feature>
<proteinExistence type="inferred from homology"/>
<dbReference type="InterPro" id="IPR037439">
    <property type="entry name" value="Branching_enzy"/>
</dbReference>
<evidence type="ECO:0000256" key="7">
    <source>
        <dbReference type="ARBA" id="ARBA00022679"/>
    </source>
</evidence>
<dbReference type="GO" id="GO:0003844">
    <property type="term" value="F:1,4-alpha-glucan branching enzyme activity"/>
    <property type="evidence" value="ECO:0007669"/>
    <property type="project" value="UniProtKB-UniRule"/>
</dbReference>
<comment type="catalytic activity">
    <reaction evidence="1 10">
        <text>Transfers a segment of a (1-&gt;4)-alpha-D-glucan chain to a primary hydroxy group in a similar glucan chain.</text>
        <dbReference type="EC" id="2.4.1.18"/>
    </reaction>
</comment>
<dbReference type="CDD" id="cd02855">
    <property type="entry name" value="E_set_GBE_prok_N"/>
    <property type="match status" value="1"/>
</dbReference>
<dbReference type="Gene3D" id="2.60.40.10">
    <property type="entry name" value="Immunoglobulins"/>
    <property type="match status" value="2"/>
</dbReference>
<keyword evidence="9 10" id="KW-0119">Carbohydrate metabolism</keyword>
<evidence type="ECO:0000313" key="14">
    <source>
        <dbReference type="Proteomes" id="UP000663929"/>
    </source>
</evidence>
<evidence type="ECO:0000256" key="10">
    <source>
        <dbReference type="HAMAP-Rule" id="MF_00685"/>
    </source>
</evidence>
<feature type="active site" description="Proton donor" evidence="10 11">
    <location>
        <position position="468"/>
    </location>
</feature>
<dbReference type="GO" id="GO:0005829">
    <property type="term" value="C:cytosol"/>
    <property type="evidence" value="ECO:0007669"/>
    <property type="project" value="TreeGrafter"/>
</dbReference>
<dbReference type="FunFam" id="3.20.20.80:FF:000003">
    <property type="entry name" value="1,4-alpha-glucan branching enzyme GlgB"/>
    <property type="match status" value="1"/>
</dbReference>
<dbReference type="PANTHER" id="PTHR43651">
    <property type="entry name" value="1,4-ALPHA-GLUCAN-BRANCHING ENZYME"/>
    <property type="match status" value="1"/>
</dbReference>
<evidence type="ECO:0000256" key="9">
    <source>
        <dbReference type="ARBA" id="ARBA00023277"/>
    </source>
</evidence>
<dbReference type="SUPFAM" id="SSF81296">
    <property type="entry name" value="E set domains"/>
    <property type="match status" value="2"/>
</dbReference>
<dbReference type="Pfam" id="PF02922">
    <property type="entry name" value="CBM_48"/>
    <property type="match status" value="1"/>
</dbReference>
<protein>
    <recommendedName>
        <fullName evidence="10">1,4-alpha-glucan branching enzyme GlgB</fullName>
        <ecNumber evidence="10">2.4.1.18</ecNumber>
    </recommendedName>
    <alternativeName>
        <fullName evidence="10">1,4-alpha-D-glucan:1,4-alpha-D-glucan 6-glucosyl-transferase</fullName>
    </alternativeName>
    <alternativeName>
        <fullName evidence="10">Alpha-(1-&gt;4)-glucan branching enzyme</fullName>
    </alternativeName>
    <alternativeName>
        <fullName evidence="10">Glycogen branching enzyme</fullName>
        <shortName evidence="10">BE</shortName>
    </alternativeName>
</protein>
<dbReference type="InterPro" id="IPR013783">
    <property type="entry name" value="Ig-like_fold"/>
</dbReference>
<dbReference type="GO" id="GO:0043169">
    <property type="term" value="F:cation binding"/>
    <property type="evidence" value="ECO:0007669"/>
    <property type="project" value="InterPro"/>
</dbReference>
<comment type="pathway">
    <text evidence="3 10">Glycan biosynthesis; glycogen biosynthesis.</text>
</comment>
<evidence type="ECO:0000256" key="2">
    <source>
        <dbReference type="ARBA" id="ARBA00002953"/>
    </source>
</evidence>
<sequence>MVDVTFQEAVRTVVDGSHSDPFSILGMHRNPETETMEVRAFVPGATAVTVVDAREPELEYALQRYDLDGFFCGPMADRKESFPYRLKISDPYSEEPRVEEDPYRFPSLLGEMDLHLLGEGQHWRSYEKMGAHPRVCEGVSGVSFLVWAPNALRVSVVGDFNHWDGRAHVMRLWHDNGLWEMFIPGLKEGDAYMFEIKHRDGYLLPLKADPYAFRAQLPPNTASIVSRVDRFHWSDETWMAERGEKQRIDSPLSIYEVHLGAWKRVPEEHDRFLTYLELAEQLIPYVVDMGFTHMELMPISEFPFYGSWGYQPIGLFATTSRYGTPEQFQHFVNACHQAGLGVILDWVPGHFPSDGHGLGNFDGTCLYEHEDPRKGFHPEWNTLIYNYGRNEVSNFLINNALFWCERFHIDGLRVDAVASMLYLNYAREDGEWVPNEYGENKNLDAVAFLRRFNEVLHERFPGVMTLAEESTAWPGVSRPVSQGGLGFDFKWNLGWMHDTLTYMKHDPIYRKYHHDKMSFGMMYAFSENFVLSLSHDEVVHLKGSLLARMPGDTWQQFANLRAYYGHMWTFPGKKLLFMGGEIAQGREWNHDASLDWHLLEIDWHQGIQALIRDLNRLYKEMPALHQLDCEPGGFGWVKVDNREESIFAYLRHGLHDAPPVLVVSNFTPVPREDWRFGVPEPGFYAERLNTDWERYGGGNIGNGEGVDAEEREWDAQPHSIVMTVPPLSTLILELKRHWD</sequence>
<evidence type="ECO:0000256" key="8">
    <source>
        <dbReference type="ARBA" id="ARBA00023056"/>
    </source>
</evidence>
<dbReference type="GO" id="GO:0005978">
    <property type="term" value="P:glycogen biosynthetic process"/>
    <property type="evidence" value="ECO:0007669"/>
    <property type="project" value="UniProtKB-UniRule"/>
</dbReference>
<evidence type="ECO:0000313" key="13">
    <source>
        <dbReference type="EMBL" id="QTD51973.1"/>
    </source>
</evidence>
<dbReference type="UniPathway" id="UPA00164"/>
<evidence type="ECO:0000256" key="4">
    <source>
        <dbReference type="ARBA" id="ARBA00009000"/>
    </source>
</evidence>
<dbReference type="FunFam" id="2.60.40.10:FF:000169">
    <property type="entry name" value="1,4-alpha-glucan branching enzyme GlgB"/>
    <property type="match status" value="1"/>
</dbReference>
<dbReference type="HAMAP" id="MF_00685">
    <property type="entry name" value="GlgB"/>
    <property type="match status" value="1"/>
</dbReference>
<dbReference type="InterPro" id="IPR044143">
    <property type="entry name" value="GlgB_N_E_set_prok"/>
</dbReference>
<dbReference type="Gene3D" id="2.60.40.1180">
    <property type="entry name" value="Golgi alpha-mannosidase II"/>
    <property type="match status" value="1"/>
</dbReference>
<evidence type="ECO:0000256" key="11">
    <source>
        <dbReference type="PIRSR" id="PIRSR000463-1"/>
    </source>
</evidence>
<dbReference type="AlphaFoldDB" id="A0A8A4TR25"/>
<evidence type="ECO:0000256" key="6">
    <source>
        <dbReference type="ARBA" id="ARBA00022676"/>
    </source>
</evidence>
<dbReference type="SUPFAM" id="SSF51011">
    <property type="entry name" value="Glycosyl hydrolase domain"/>
    <property type="match status" value="1"/>
</dbReference>
<dbReference type="Gene3D" id="3.20.20.80">
    <property type="entry name" value="Glycosidases"/>
    <property type="match status" value="1"/>
</dbReference>